<keyword evidence="2" id="KW-1185">Reference proteome</keyword>
<sequence length="1014" mass="113832">MNAFTLLQEKGSHQVDISAALRALRSVSTLSAPVYLQGIAATAVAIYETAVGYNTRNQDATLLAERVVELTWAVCSSLKDGDQKTGQCGHFDHEIQHFLRTLEDLARHLRKRSNKSRISVLLSGSRDRVYVRSLEEDLGRCLQTLSLSTSMSNLRLSSGVTKNMELYHEEFERAMADAYEAQNQMYAEISPTDELCANISLGDLPPAPQVFFGRTSIVDDLINQICVSEQTNVAILGAGGIGKTSVALSLLHSPIVVALFDQRRCFISCEASGNRDALLVTISQAIGLESSSSIEAIIRRLTHPNRPTLLVLDNLETPWEPLETRQEIENLLSTLKRPLGIKWTRPFLSPLPNLDMKSSQEIFVAISDVPEDDEYLPRLLQLLDCVPLAITLIANLAQHTSCDELFHRWKEERTGMLSLSLRSERIIREPKALKVLQILSLLPDGVGLDDLPAMMRDPEGLHPALSTLRQTSLIYEDRPSCRLKALSPIREYLQLQLPIDAEDLSAVQIYHFELAKTADVLKDKDKISTVHSQVGNISTVLIHSLKGDNPSIEAIETVLKIVNFSYMSSLSKELMTLAISAARRIGASKLEGDCIVANYVIDPEDIFLSKERLLRAITIFRELDSDQEIDLSIALALTYLGDCHRRLSYTNDAVACLSEAIEIYVKWGQHQRQVNAMRTIARAYEEKAQVQHAMSVITQALKLGQKHELPVATAHCYIRLGQIYTARCLYPSIEDCFKKAAELLEPIFGQTSVAYGMYLIYVGELYYTQGRLDQAEKASSRAYQIYLKLGRTDFMSDADWNLGRIFLQRGLLDKAMNRLQICLRRYRDLHWLHPQADCLLSISEIEFRRHNPDATLAHLMEARRCLKADKRTGFVTDAHAVLQIGNVYLSSGKLRAAENAFVLASVIYRRCSHRVGVAEAIQKLGDVAFESDEMSCAKSCYYATLELIKHLGLRRNLSDCFMRLGDVLAREGPSREARTYYEKALSGYKMAECFFEVEECKERISALNADLLLT</sequence>
<name>A0A164SM26_9AGAM</name>
<dbReference type="GO" id="GO:0007166">
    <property type="term" value="P:cell surface receptor signaling pathway"/>
    <property type="evidence" value="ECO:0007669"/>
    <property type="project" value="InterPro"/>
</dbReference>
<dbReference type="InterPro" id="IPR059179">
    <property type="entry name" value="MLKL-like_MCAfunc"/>
</dbReference>
<dbReference type="Gene3D" id="3.40.50.300">
    <property type="entry name" value="P-loop containing nucleotide triphosphate hydrolases"/>
    <property type="match status" value="1"/>
</dbReference>
<dbReference type="Gene3D" id="1.20.930.20">
    <property type="entry name" value="Adaptor protein Cbl, N-terminal domain"/>
    <property type="match status" value="1"/>
</dbReference>
<dbReference type="Gene3D" id="1.25.40.10">
    <property type="entry name" value="Tetratricopeptide repeat domain"/>
    <property type="match status" value="2"/>
</dbReference>
<dbReference type="SMART" id="SM00028">
    <property type="entry name" value="TPR"/>
    <property type="match status" value="8"/>
</dbReference>
<dbReference type="InterPro" id="IPR036537">
    <property type="entry name" value="Adaptor_Cbl_N_dom_sf"/>
</dbReference>
<proteinExistence type="predicted"/>
<reference evidence="1 2" key="1">
    <citation type="journal article" date="2016" name="Mol. Biol. Evol.">
        <title>Comparative Genomics of Early-Diverging Mushroom-Forming Fungi Provides Insights into the Origins of Lignocellulose Decay Capabilities.</title>
        <authorList>
            <person name="Nagy L.G."/>
            <person name="Riley R."/>
            <person name="Tritt A."/>
            <person name="Adam C."/>
            <person name="Daum C."/>
            <person name="Floudas D."/>
            <person name="Sun H."/>
            <person name="Yadav J.S."/>
            <person name="Pangilinan J."/>
            <person name="Larsson K.H."/>
            <person name="Matsuura K."/>
            <person name="Barry K."/>
            <person name="Labutti K."/>
            <person name="Kuo R."/>
            <person name="Ohm R.A."/>
            <person name="Bhattacharya S.S."/>
            <person name="Shirouzu T."/>
            <person name="Yoshinaga Y."/>
            <person name="Martin F.M."/>
            <person name="Grigoriev I.V."/>
            <person name="Hibbett D.S."/>
        </authorList>
    </citation>
    <scope>NUCLEOTIDE SEQUENCE [LARGE SCALE GENOMIC DNA]</scope>
    <source>
        <strain evidence="1 2">HHB9708</strain>
    </source>
</reference>
<dbReference type="SUPFAM" id="SSF52540">
    <property type="entry name" value="P-loop containing nucleoside triphosphate hydrolases"/>
    <property type="match status" value="1"/>
</dbReference>
<dbReference type="Proteomes" id="UP000076722">
    <property type="component" value="Unassembled WGS sequence"/>
</dbReference>
<evidence type="ECO:0000313" key="1">
    <source>
        <dbReference type="EMBL" id="KZS91615.1"/>
    </source>
</evidence>
<dbReference type="PANTHER" id="PTHR47691:SF3">
    <property type="entry name" value="HTH-TYPE TRANSCRIPTIONAL REGULATOR RV0890C-RELATED"/>
    <property type="match status" value="1"/>
</dbReference>
<dbReference type="InterPro" id="IPR011990">
    <property type="entry name" value="TPR-like_helical_dom_sf"/>
</dbReference>
<dbReference type="CDD" id="cd21037">
    <property type="entry name" value="MLKL_NTD"/>
    <property type="match status" value="1"/>
</dbReference>
<gene>
    <name evidence="1" type="ORF">SISNIDRAFT_550912</name>
</gene>
<dbReference type="Pfam" id="PF13424">
    <property type="entry name" value="TPR_12"/>
    <property type="match status" value="1"/>
</dbReference>
<dbReference type="SUPFAM" id="SSF48452">
    <property type="entry name" value="TPR-like"/>
    <property type="match status" value="3"/>
</dbReference>
<dbReference type="EMBL" id="KV419414">
    <property type="protein sequence ID" value="KZS91615.1"/>
    <property type="molecule type" value="Genomic_DNA"/>
</dbReference>
<dbReference type="PANTHER" id="PTHR47691">
    <property type="entry name" value="REGULATOR-RELATED"/>
    <property type="match status" value="1"/>
</dbReference>
<dbReference type="InterPro" id="IPR027417">
    <property type="entry name" value="P-loop_NTPase"/>
</dbReference>
<dbReference type="InterPro" id="IPR019734">
    <property type="entry name" value="TPR_rpt"/>
</dbReference>
<evidence type="ECO:0000313" key="2">
    <source>
        <dbReference type="Proteomes" id="UP000076722"/>
    </source>
</evidence>
<dbReference type="AlphaFoldDB" id="A0A164SM26"/>
<protein>
    <submittedName>
        <fullName evidence="1">TPR-like protein</fullName>
    </submittedName>
</protein>
<accession>A0A164SM26</accession>
<organism evidence="1 2">
    <name type="scientific">Sistotremastrum niveocremeum HHB9708</name>
    <dbReference type="NCBI Taxonomy" id="1314777"/>
    <lineage>
        <taxon>Eukaryota</taxon>
        <taxon>Fungi</taxon>
        <taxon>Dikarya</taxon>
        <taxon>Basidiomycota</taxon>
        <taxon>Agaricomycotina</taxon>
        <taxon>Agaricomycetes</taxon>
        <taxon>Sistotremastrales</taxon>
        <taxon>Sistotremastraceae</taxon>
        <taxon>Sertulicium</taxon>
        <taxon>Sertulicium niveocremeum</taxon>
    </lineage>
</organism>